<dbReference type="InterPro" id="IPR011990">
    <property type="entry name" value="TPR-like_helical_dom_sf"/>
</dbReference>
<dbReference type="PROSITE" id="PS50236">
    <property type="entry name" value="CHCR"/>
    <property type="match status" value="1"/>
</dbReference>
<evidence type="ECO:0000256" key="4">
    <source>
        <dbReference type="PROSITE-ProRule" id="PRU01006"/>
    </source>
</evidence>
<evidence type="ECO:0000256" key="2">
    <source>
        <dbReference type="ARBA" id="ARBA00023136"/>
    </source>
</evidence>
<dbReference type="InterPro" id="IPR005312">
    <property type="entry name" value="DUF1759"/>
</dbReference>
<dbReference type="Pfam" id="PF10366">
    <property type="entry name" value="Vps39_1"/>
    <property type="match status" value="1"/>
</dbReference>
<evidence type="ECO:0000259" key="6">
    <source>
        <dbReference type="PROSITE" id="PS50219"/>
    </source>
</evidence>
<name>A0ABQ8SGR8_PERAM</name>
<dbReference type="InterPro" id="IPR000547">
    <property type="entry name" value="Clathrin_H-chain/VPS_repeat"/>
</dbReference>
<dbReference type="SMART" id="SM00036">
    <property type="entry name" value="CNH"/>
    <property type="match status" value="1"/>
</dbReference>
<dbReference type="PANTHER" id="PTHR12894">
    <property type="entry name" value="CNH DOMAIN CONTAINING"/>
    <property type="match status" value="1"/>
</dbReference>
<evidence type="ECO:0000313" key="7">
    <source>
        <dbReference type="EMBL" id="KAJ4432980.1"/>
    </source>
</evidence>
<comment type="similarity">
    <text evidence="3">Belongs to the VAM6/VPS39 family.</text>
</comment>
<feature type="repeat" description="CHCR" evidence="4">
    <location>
        <begin position="545"/>
        <end position="702"/>
    </location>
</feature>
<dbReference type="Pfam" id="PF03564">
    <property type="entry name" value="DUF1759"/>
    <property type="match status" value="1"/>
</dbReference>
<protein>
    <recommendedName>
        <fullName evidence="6">CNH domain-containing protein</fullName>
    </recommendedName>
</protein>
<dbReference type="Proteomes" id="UP001148838">
    <property type="component" value="Unassembled WGS sequence"/>
</dbReference>
<comment type="subcellular location">
    <subcellularLocation>
        <location evidence="1">Endomembrane system</location>
        <topology evidence="1">Peripheral membrane protein</topology>
    </subcellularLocation>
</comment>
<evidence type="ECO:0000313" key="8">
    <source>
        <dbReference type="Proteomes" id="UP001148838"/>
    </source>
</evidence>
<keyword evidence="8" id="KW-1185">Reference proteome</keyword>
<dbReference type="EMBL" id="JAJSOF020000027">
    <property type="protein sequence ID" value="KAJ4432980.1"/>
    <property type="molecule type" value="Genomic_DNA"/>
</dbReference>
<dbReference type="Pfam" id="PF00780">
    <property type="entry name" value="CNH"/>
    <property type="match status" value="1"/>
</dbReference>
<dbReference type="PROSITE" id="PS50219">
    <property type="entry name" value="CNH"/>
    <property type="match status" value="1"/>
</dbReference>
<feature type="region of interest" description="Disordered" evidence="5">
    <location>
        <begin position="986"/>
        <end position="1005"/>
    </location>
</feature>
<evidence type="ECO:0000256" key="3">
    <source>
        <dbReference type="ARBA" id="ARBA00038201"/>
    </source>
</evidence>
<dbReference type="InterPro" id="IPR032914">
    <property type="entry name" value="Vam6/VPS39/TRAP1"/>
</dbReference>
<reference evidence="7 8" key="1">
    <citation type="journal article" date="2022" name="Allergy">
        <title>Genome assembly and annotation of Periplaneta americana reveal a comprehensive cockroach allergen profile.</title>
        <authorList>
            <person name="Wang L."/>
            <person name="Xiong Q."/>
            <person name="Saelim N."/>
            <person name="Wang L."/>
            <person name="Nong W."/>
            <person name="Wan A.T."/>
            <person name="Shi M."/>
            <person name="Liu X."/>
            <person name="Cao Q."/>
            <person name="Hui J.H.L."/>
            <person name="Sookrung N."/>
            <person name="Leung T.F."/>
            <person name="Tungtrongchitr A."/>
            <person name="Tsui S.K.W."/>
        </authorList>
    </citation>
    <scope>NUCLEOTIDE SEQUENCE [LARGE SCALE GENOMIC DNA]</scope>
    <source>
        <strain evidence="7">PWHHKU_190912</strain>
    </source>
</reference>
<dbReference type="InterPro" id="IPR019452">
    <property type="entry name" value="VPS39/TGF_beta_rcpt-assoc_1"/>
</dbReference>
<keyword evidence="2" id="KW-0472">Membrane</keyword>
<dbReference type="InterPro" id="IPR001180">
    <property type="entry name" value="CNH_dom"/>
</dbReference>
<gene>
    <name evidence="7" type="ORF">ANN_15237</name>
</gene>
<evidence type="ECO:0000256" key="5">
    <source>
        <dbReference type="SAM" id="MobiDB-lite"/>
    </source>
</evidence>
<proteinExistence type="inferred from homology"/>
<dbReference type="SUPFAM" id="SSF48452">
    <property type="entry name" value="TPR-like"/>
    <property type="match status" value="1"/>
</dbReference>
<dbReference type="PANTHER" id="PTHR12894:SF49">
    <property type="entry name" value="VAM6_VPS39-LIKE PROTEIN"/>
    <property type="match status" value="1"/>
</dbReference>
<evidence type="ECO:0000256" key="1">
    <source>
        <dbReference type="ARBA" id="ARBA00004184"/>
    </source>
</evidence>
<accession>A0ABQ8SGR8</accession>
<sequence length="1021" mass="116387">MHDAYELSQLLKLTVQIESIAAYDDNLLVGTRQGHLLMYSVACRYGDQKPDVQLLRYNKNFSKKPIQQLAVVPDYQLLISLSDNVICVHDMTIINFPTVTVVQRTRGATLFTLDVKKQSSLTGETSVLVRMCVAVKRKLQLFYWKNNGFLDLHEDLSVADVPRALAWCQETICVGFKGDYCLMQLNGKQHDLFPTGKNPEPSITKLSDSTFALGKDTQTIFMNTKGDPAQTYAVKWSDVPHAIAYDEPYLFALLAECIEIRTVEPNLFIQSVTVPKPRLVVRCRQGLVYLASVGHVWCLQAVPLARQIHVLLEDKQFQLALKLTNISDESDEEKSKNIYQIQTLYAFDLFNNKQFHESMKEFLKLGTDPYEVIRLFPELLPQQSRGQQESDQRPKLQDRDLENGLLALIEFLTEVRHKLMGDTKSTTNGDQQNNVNHKSTQQLLQIIDTTLLKCYLQTNDALVAPLLRLNHCHLGETEKTLKKYQKALELLQKQADQPDSSLRGYERTLQYLQHLGKDHINLMLDFAGWVLDANPEEGLKMFTEDIAEVEQLPRPKVLDYLLRTHKDLVIPYLEHVVHVWEDSNPIFHNALVHQYRERSQQLLQTSPDEGQKVRAKLLNFLETSAHYTPETVLVHFPYDCLFEERAIVLGKLGRHEQALAIYVSILGDVQRAIQYCDKVYNQKSAGSDEVYVLLMKMLIAPPDSSWLVMGAPASMVTHPPTSDLETALSLLEQHASKIHPVKALNVLPDKVPLGRIKQFLEVSLQNKLNERRKSQVLKGLLYAEHLQETLSKLGTLDDAIHDLLLDSEYDDDMEKYKDPSLSTINKHIFLRGYLEDELKQFVDGIPVIAETYEETKILRTRYGDKNRIIQAHLDYLEDVKPIRIATPEALNTTYIECHRRVQALQALGEDVSGYGRILAPKILRAFPDDICRRWIIHVKRENLSEGDILKLMEFLGEEVDGALTTQKIRGDALSSTYIPTTATLRVDTKTGSRSRKSRSTPHQTPFVCSASPMVTGLKIVR</sequence>
<comment type="caution">
    <text evidence="7">The sequence shown here is derived from an EMBL/GenBank/DDBJ whole genome shotgun (WGS) entry which is preliminary data.</text>
</comment>
<feature type="domain" description="CNH" evidence="6">
    <location>
        <begin position="14"/>
        <end position="287"/>
    </location>
</feature>
<organism evidence="7 8">
    <name type="scientific">Periplaneta americana</name>
    <name type="common">American cockroach</name>
    <name type="synonym">Blatta americana</name>
    <dbReference type="NCBI Taxonomy" id="6978"/>
    <lineage>
        <taxon>Eukaryota</taxon>
        <taxon>Metazoa</taxon>
        <taxon>Ecdysozoa</taxon>
        <taxon>Arthropoda</taxon>
        <taxon>Hexapoda</taxon>
        <taxon>Insecta</taxon>
        <taxon>Pterygota</taxon>
        <taxon>Neoptera</taxon>
        <taxon>Polyneoptera</taxon>
        <taxon>Dictyoptera</taxon>
        <taxon>Blattodea</taxon>
        <taxon>Blattoidea</taxon>
        <taxon>Blattidae</taxon>
        <taxon>Blattinae</taxon>
        <taxon>Periplaneta</taxon>
    </lineage>
</organism>